<gene>
    <name evidence="1" type="ORF">CEPIT_LOCUS15618</name>
</gene>
<name>A0AAV0DI37_9ASTE</name>
<proteinExistence type="predicted"/>
<reference evidence="1" key="1">
    <citation type="submission" date="2022-07" db="EMBL/GenBank/DDBJ databases">
        <authorList>
            <person name="Macas J."/>
            <person name="Novak P."/>
            <person name="Neumann P."/>
        </authorList>
    </citation>
    <scope>NUCLEOTIDE SEQUENCE</scope>
</reference>
<sequence length="64" mass="7518">MKQSARTRSLDQPAHKLSWEESNANVNEVISLSKELPYNLFRKRWPKDDITYVVYILVLVIVTL</sequence>
<comment type="caution">
    <text evidence="1">The sequence shown here is derived from an EMBL/GenBank/DDBJ whole genome shotgun (WGS) entry which is preliminary data.</text>
</comment>
<evidence type="ECO:0000313" key="1">
    <source>
        <dbReference type="EMBL" id="CAH9101426.1"/>
    </source>
</evidence>
<dbReference type="EMBL" id="CAMAPF010000111">
    <property type="protein sequence ID" value="CAH9101426.1"/>
    <property type="molecule type" value="Genomic_DNA"/>
</dbReference>
<accession>A0AAV0DI37</accession>
<organism evidence="1 2">
    <name type="scientific">Cuscuta epithymum</name>
    <dbReference type="NCBI Taxonomy" id="186058"/>
    <lineage>
        <taxon>Eukaryota</taxon>
        <taxon>Viridiplantae</taxon>
        <taxon>Streptophyta</taxon>
        <taxon>Embryophyta</taxon>
        <taxon>Tracheophyta</taxon>
        <taxon>Spermatophyta</taxon>
        <taxon>Magnoliopsida</taxon>
        <taxon>eudicotyledons</taxon>
        <taxon>Gunneridae</taxon>
        <taxon>Pentapetalae</taxon>
        <taxon>asterids</taxon>
        <taxon>lamiids</taxon>
        <taxon>Solanales</taxon>
        <taxon>Convolvulaceae</taxon>
        <taxon>Cuscuteae</taxon>
        <taxon>Cuscuta</taxon>
        <taxon>Cuscuta subgen. Cuscuta</taxon>
    </lineage>
</organism>
<keyword evidence="2" id="KW-1185">Reference proteome</keyword>
<evidence type="ECO:0000313" key="2">
    <source>
        <dbReference type="Proteomes" id="UP001152523"/>
    </source>
</evidence>
<protein>
    <submittedName>
        <fullName evidence="1">Uncharacterized protein</fullName>
    </submittedName>
</protein>
<dbReference type="Proteomes" id="UP001152523">
    <property type="component" value="Unassembled WGS sequence"/>
</dbReference>
<dbReference type="AlphaFoldDB" id="A0AAV0DI37"/>